<name>R7UZE1_CAPTE</name>
<proteinExistence type="predicted"/>
<evidence type="ECO:0000313" key="3">
    <source>
        <dbReference type="EnsemblMetazoa" id="CapteP141076"/>
    </source>
</evidence>
<feature type="non-terminal residue" evidence="2">
    <location>
        <position position="1"/>
    </location>
</feature>
<dbReference type="Pfam" id="PF00188">
    <property type="entry name" value="CAP"/>
    <property type="match status" value="1"/>
</dbReference>
<dbReference type="Gene3D" id="3.40.33.10">
    <property type="entry name" value="CAP"/>
    <property type="match status" value="1"/>
</dbReference>
<dbReference type="PROSITE" id="PS01009">
    <property type="entry name" value="CRISP_1"/>
    <property type="match status" value="1"/>
</dbReference>
<dbReference type="OMA" id="THYTQIA"/>
<gene>
    <name evidence="2" type="ORF">CAPTEDRAFT_141076</name>
</gene>
<evidence type="ECO:0000259" key="1">
    <source>
        <dbReference type="Pfam" id="PF00188"/>
    </source>
</evidence>
<dbReference type="GO" id="GO:0005576">
    <property type="term" value="C:extracellular region"/>
    <property type="evidence" value="ECO:0007669"/>
    <property type="project" value="InterPro"/>
</dbReference>
<reference evidence="2 4" key="2">
    <citation type="journal article" date="2013" name="Nature">
        <title>Insights into bilaterian evolution from three spiralian genomes.</title>
        <authorList>
            <person name="Simakov O."/>
            <person name="Marletaz F."/>
            <person name="Cho S.J."/>
            <person name="Edsinger-Gonzales E."/>
            <person name="Havlak P."/>
            <person name="Hellsten U."/>
            <person name="Kuo D.H."/>
            <person name="Larsson T."/>
            <person name="Lv J."/>
            <person name="Arendt D."/>
            <person name="Savage R."/>
            <person name="Osoegawa K."/>
            <person name="de Jong P."/>
            <person name="Grimwood J."/>
            <person name="Chapman J.A."/>
            <person name="Shapiro H."/>
            <person name="Aerts A."/>
            <person name="Otillar R.P."/>
            <person name="Terry A.Y."/>
            <person name="Boore J.L."/>
            <person name="Grigoriev I.V."/>
            <person name="Lindberg D.R."/>
            <person name="Seaver E.C."/>
            <person name="Weisblat D.A."/>
            <person name="Putnam N.H."/>
            <person name="Rokhsar D.S."/>
        </authorList>
    </citation>
    <scope>NUCLEOTIDE SEQUENCE</scope>
    <source>
        <strain evidence="2 4">I ESC-2004</strain>
    </source>
</reference>
<sequence length="61" mass="6939">DSMKKWHDEIDYFDFEKNSCQKGEVCGHYTQMIWSTNYQVGCGATVCPGYGVIVACNYYPG</sequence>
<dbReference type="SUPFAM" id="SSF55797">
    <property type="entry name" value="PR-1-like"/>
    <property type="match status" value="1"/>
</dbReference>
<reference evidence="4" key="1">
    <citation type="submission" date="2012-12" db="EMBL/GenBank/DDBJ databases">
        <authorList>
            <person name="Hellsten U."/>
            <person name="Grimwood J."/>
            <person name="Chapman J.A."/>
            <person name="Shapiro H."/>
            <person name="Aerts A."/>
            <person name="Otillar R.P."/>
            <person name="Terry A.Y."/>
            <person name="Boore J.L."/>
            <person name="Simakov O."/>
            <person name="Marletaz F."/>
            <person name="Cho S.-J."/>
            <person name="Edsinger-Gonzales E."/>
            <person name="Havlak P."/>
            <person name="Kuo D.-H."/>
            <person name="Larsson T."/>
            <person name="Lv J."/>
            <person name="Arendt D."/>
            <person name="Savage R."/>
            <person name="Osoegawa K."/>
            <person name="de Jong P."/>
            <person name="Lindberg D.R."/>
            <person name="Seaver E.C."/>
            <person name="Weisblat D.A."/>
            <person name="Putnam N.H."/>
            <person name="Grigoriev I.V."/>
            <person name="Rokhsar D.S."/>
        </authorList>
    </citation>
    <scope>NUCLEOTIDE SEQUENCE</scope>
    <source>
        <strain evidence="4">I ESC-2004</strain>
    </source>
</reference>
<feature type="domain" description="SCP" evidence="1">
    <location>
        <begin position="2"/>
        <end position="58"/>
    </location>
</feature>
<organism evidence="2">
    <name type="scientific">Capitella teleta</name>
    <name type="common">Polychaete worm</name>
    <dbReference type="NCBI Taxonomy" id="283909"/>
    <lineage>
        <taxon>Eukaryota</taxon>
        <taxon>Metazoa</taxon>
        <taxon>Spiralia</taxon>
        <taxon>Lophotrochozoa</taxon>
        <taxon>Annelida</taxon>
        <taxon>Polychaeta</taxon>
        <taxon>Sedentaria</taxon>
        <taxon>Scolecida</taxon>
        <taxon>Capitellidae</taxon>
        <taxon>Capitella</taxon>
    </lineage>
</organism>
<dbReference type="Proteomes" id="UP000014760">
    <property type="component" value="Unassembled WGS sequence"/>
</dbReference>
<dbReference type="EnsemblMetazoa" id="CapteT141076">
    <property type="protein sequence ID" value="CapteP141076"/>
    <property type="gene ID" value="CapteG141076"/>
</dbReference>
<keyword evidence="4" id="KW-1185">Reference proteome</keyword>
<dbReference type="OrthoDB" id="43654at2759"/>
<dbReference type="PRINTS" id="PR00837">
    <property type="entry name" value="V5TPXLIKE"/>
</dbReference>
<dbReference type="EMBL" id="KB298744">
    <property type="protein sequence ID" value="ELU08796.1"/>
    <property type="molecule type" value="Genomic_DNA"/>
</dbReference>
<dbReference type="AlphaFoldDB" id="R7UZE1"/>
<dbReference type="InterPro" id="IPR018244">
    <property type="entry name" value="Allrgn_V5/Tpx1_CS"/>
</dbReference>
<dbReference type="PANTHER" id="PTHR10334">
    <property type="entry name" value="CYSTEINE-RICH SECRETORY PROTEIN-RELATED"/>
    <property type="match status" value="1"/>
</dbReference>
<dbReference type="STRING" id="283909.R7UZE1"/>
<dbReference type="InterPro" id="IPR014044">
    <property type="entry name" value="CAP_dom"/>
</dbReference>
<dbReference type="InterPro" id="IPR035940">
    <property type="entry name" value="CAP_sf"/>
</dbReference>
<accession>R7UZE1</accession>
<protein>
    <recommendedName>
        <fullName evidence="1">SCP domain-containing protein</fullName>
    </recommendedName>
</protein>
<dbReference type="InterPro" id="IPR001283">
    <property type="entry name" value="CRISP-related"/>
</dbReference>
<evidence type="ECO:0000313" key="4">
    <source>
        <dbReference type="Proteomes" id="UP000014760"/>
    </source>
</evidence>
<evidence type="ECO:0000313" key="2">
    <source>
        <dbReference type="EMBL" id="ELU08796.1"/>
    </source>
</evidence>
<dbReference type="EMBL" id="AMQN01021511">
    <property type="status" value="NOT_ANNOTATED_CDS"/>
    <property type="molecule type" value="Genomic_DNA"/>
</dbReference>
<reference evidence="3" key="3">
    <citation type="submission" date="2015-06" db="UniProtKB">
        <authorList>
            <consortium name="EnsemblMetazoa"/>
        </authorList>
    </citation>
    <scope>IDENTIFICATION</scope>
</reference>
<dbReference type="HOGENOM" id="CLU_035730_13_1_1"/>